<evidence type="ECO:0000256" key="3">
    <source>
        <dbReference type="ARBA" id="ARBA00022763"/>
    </source>
</evidence>
<dbReference type="NCBIfam" id="TIGR02784">
    <property type="entry name" value="addA_alphas"/>
    <property type="match status" value="1"/>
</dbReference>
<dbReference type="InterPro" id="IPR011604">
    <property type="entry name" value="PDDEXK-like_dom_sf"/>
</dbReference>
<dbReference type="InterPro" id="IPR014151">
    <property type="entry name" value="DNA_helicase_AddA"/>
</dbReference>
<dbReference type="Pfam" id="PF12705">
    <property type="entry name" value="PDDEXK_1"/>
    <property type="match status" value="1"/>
</dbReference>
<evidence type="ECO:0000256" key="15">
    <source>
        <dbReference type="PROSITE-ProRule" id="PRU00560"/>
    </source>
</evidence>
<evidence type="ECO:0000259" key="17">
    <source>
        <dbReference type="PROSITE" id="PS51217"/>
    </source>
</evidence>
<dbReference type="GO" id="GO:0033202">
    <property type="term" value="C:DNA helicase complex"/>
    <property type="evidence" value="ECO:0007669"/>
    <property type="project" value="TreeGrafter"/>
</dbReference>
<dbReference type="PANTHER" id="PTHR11070">
    <property type="entry name" value="UVRD / RECB / PCRA DNA HELICASE FAMILY MEMBER"/>
    <property type="match status" value="1"/>
</dbReference>
<accession>A0A1H7FXW8</accession>
<evidence type="ECO:0000256" key="11">
    <source>
        <dbReference type="ARBA" id="ARBA00034617"/>
    </source>
</evidence>
<keyword evidence="8" id="KW-0238">DNA-binding</keyword>
<dbReference type="InterPro" id="IPR027417">
    <property type="entry name" value="P-loop_NTPase"/>
</dbReference>
<keyword evidence="7 15" id="KW-0067">ATP-binding</keyword>
<keyword evidence="5 15" id="KW-0347">Helicase</keyword>
<dbReference type="Proteomes" id="UP000199283">
    <property type="component" value="Unassembled WGS sequence"/>
</dbReference>
<evidence type="ECO:0000259" key="16">
    <source>
        <dbReference type="PROSITE" id="PS51198"/>
    </source>
</evidence>
<evidence type="ECO:0000256" key="4">
    <source>
        <dbReference type="ARBA" id="ARBA00022801"/>
    </source>
</evidence>
<feature type="binding site" evidence="15">
    <location>
        <begin position="29"/>
        <end position="36"/>
    </location>
    <ligand>
        <name>ATP</name>
        <dbReference type="ChEBI" id="CHEBI:30616"/>
    </ligand>
</feature>
<evidence type="ECO:0000256" key="12">
    <source>
        <dbReference type="ARBA" id="ARBA00034808"/>
    </source>
</evidence>
<keyword evidence="2 15" id="KW-0547">Nucleotide-binding</keyword>
<evidence type="ECO:0000256" key="2">
    <source>
        <dbReference type="ARBA" id="ARBA00022741"/>
    </source>
</evidence>
<evidence type="ECO:0000256" key="8">
    <source>
        <dbReference type="ARBA" id="ARBA00023125"/>
    </source>
</evidence>
<evidence type="ECO:0000256" key="7">
    <source>
        <dbReference type="ARBA" id="ARBA00022840"/>
    </source>
</evidence>
<feature type="domain" description="UvrD-like helicase ATP-binding" evidence="16">
    <location>
        <begin position="8"/>
        <end position="482"/>
    </location>
</feature>
<dbReference type="InterPro" id="IPR014017">
    <property type="entry name" value="DNA_helicase_UvrD-like_C"/>
</dbReference>
<evidence type="ECO:0000256" key="5">
    <source>
        <dbReference type="ARBA" id="ARBA00022806"/>
    </source>
</evidence>
<dbReference type="GO" id="GO:0003677">
    <property type="term" value="F:DNA binding"/>
    <property type="evidence" value="ECO:0007669"/>
    <property type="project" value="UniProtKB-KW"/>
</dbReference>
<dbReference type="GO" id="GO:0043138">
    <property type="term" value="F:3'-5' DNA helicase activity"/>
    <property type="evidence" value="ECO:0007669"/>
    <property type="project" value="UniProtKB-EC"/>
</dbReference>
<dbReference type="SUPFAM" id="SSF52540">
    <property type="entry name" value="P-loop containing nucleoside triphosphate hydrolases"/>
    <property type="match status" value="1"/>
</dbReference>
<dbReference type="EMBL" id="FNZQ01000001">
    <property type="protein sequence ID" value="SEK29372.1"/>
    <property type="molecule type" value="Genomic_DNA"/>
</dbReference>
<dbReference type="PROSITE" id="PS51198">
    <property type="entry name" value="UVRD_HELICASE_ATP_BIND"/>
    <property type="match status" value="1"/>
</dbReference>
<evidence type="ECO:0000256" key="14">
    <source>
        <dbReference type="ARBA" id="ARBA00048988"/>
    </source>
</evidence>
<organism evidence="18 19">
    <name type="scientific">Jannaschia helgolandensis</name>
    <dbReference type="NCBI Taxonomy" id="188906"/>
    <lineage>
        <taxon>Bacteria</taxon>
        <taxon>Pseudomonadati</taxon>
        <taxon>Pseudomonadota</taxon>
        <taxon>Alphaproteobacteria</taxon>
        <taxon>Rhodobacterales</taxon>
        <taxon>Roseobacteraceae</taxon>
        <taxon>Jannaschia</taxon>
    </lineage>
</organism>
<keyword evidence="19" id="KW-1185">Reference proteome</keyword>
<keyword evidence="4 15" id="KW-0378">Hydrolase</keyword>
<dbReference type="GO" id="GO:0005524">
    <property type="term" value="F:ATP binding"/>
    <property type="evidence" value="ECO:0007669"/>
    <property type="project" value="UniProtKB-UniRule"/>
</dbReference>
<dbReference type="Gene3D" id="3.90.320.10">
    <property type="match status" value="1"/>
</dbReference>
<protein>
    <recommendedName>
        <fullName evidence="12">DNA 3'-5' helicase</fullName>
        <ecNumber evidence="12">5.6.2.4</ecNumber>
    </recommendedName>
    <alternativeName>
        <fullName evidence="13">DNA 3'-5' helicase II</fullName>
    </alternativeName>
</protein>
<evidence type="ECO:0000256" key="9">
    <source>
        <dbReference type="ARBA" id="ARBA00023204"/>
    </source>
</evidence>
<dbReference type="PROSITE" id="PS51217">
    <property type="entry name" value="UVRD_HELICASE_CTER"/>
    <property type="match status" value="1"/>
</dbReference>
<keyword evidence="3" id="KW-0227">DNA damage</keyword>
<dbReference type="GO" id="GO:0004527">
    <property type="term" value="F:exonuclease activity"/>
    <property type="evidence" value="ECO:0007669"/>
    <property type="project" value="UniProtKB-KW"/>
</dbReference>
<dbReference type="InterPro" id="IPR038726">
    <property type="entry name" value="PDDEXK_AddAB-type"/>
</dbReference>
<keyword evidence="6" id="KW-0269">Exonuclease</keyword>
<dbReference type="Gene3D" id="1.10.486.10">
    <property type="entry name" value="PCRA, domain 4"/>
    <property type="match status" value="1"/>
</dbReference>
<dbReference type="Pfam" id="PF00580">
    <property type="entry name" value="UvrD-helicase"/>
    <property type="match status" value="1"/>
</dbReference>
<keyword evidence="10" id="KW-0413">Isomerase</keyword>
<evidence type="ECO:0000256" key="13">
    <source>
        <dbReference type="ARBA" id="ARBA00034923"/>
    </source>
</evidence>
<dbReference type="SUPFAM" id="SSF52980">
    <property type="entry name" value="Restriction endonuclease-like"/>
    <property type="match status" value="1"/>
</dbReference>
<dbReference type="Pfam" id="PF13361">
    <property type="entry name" value="UvrD_C"/>
    <property type="match status" value="1"/>
</dbReference>
<evidence type="ECO:0000313" key="19">
    <source>
        <dbReference type="Proteomes" id="UP000199283"/>
    </source>
</evidence>
<dbReference type="RefSeq" id="WP_092758956.1">
    <property type="nucleotide sequence ID" value="NZ_FNZQ01000001.1"/>
</dbReference>
<dbReference type="EC" id="5.6.2.4" evidence="12"/>
<comment type="catalytic activity">
    <reaction evidence="14">
        <text>ATP + H2O = ADP + phosphate + H(+)</text>
        <dbReference type="Rhea" id="RHEA:13065"/>
        <dbReference type="ChEBI" id="CHEBI:15377"/>
        <dbReference type="ChEBI" id="CHEBI:15378"/>
        <dbReference type="ChEBI" id="CHEBI:30616"/>
        <dbReference type="ChEBI" id="CHEBI:43474"/>
        <dbReference type="ChEBI" id="CHEBI:456216"/>
        <dbReference type="EC" id="5.6.2.4"/>
    </reaction>
</comment>
<dbReference type="STRING" id="188906.SAMN04488526_0216"/>
<dbReference type="AlphaFoldDB" id="A0A1H7FXW8"/>
<dbReference type="InterPro" id="IPR011335">
    <property type="entry name" value="Restrct_endonuc-II-like"/>
</dbReference>
<keyword evidence="1" id="KW-0540">Nuclease</keyword>
<dbReference type="Gene3D" id="3.40.50.300">
    <property type="entry name" value="P-loop containing nucleotide triphosphate hydrolases"/>
    <property type="match status" value="4"/>
</dbReference>
<comment type="catalytic activity">
    <reaction evidence="11">
        <text>Couples ATP hydrolysis with the unwinding of duplex DNA by translocating in the 3'-5' direction.</text>
        <dbReference type="EC" id="5.6.2.4"/>
    </reaction>
</comment>
<evidence type="ECO:0000313" key="18">
    <source>
        <dbReference type="EMBL" id="SEK29372.1"/>
    </source>
</evidence>
<proteinExistence type="predicted"/>
<dbReference type="InterPro" id="IPR014016">
    <property type="entry name" value="UvrD-like_ATP-bd"/>
</dbReference>
<dbReference type="GO" id="GO:0000725">
    <property type="term" value="P:recombinational repair"/>
    <property type="evidence" value="ECO:0007669"/>
    <property type="project" value="TreeGrafter"/>
</dbReference>
<dbReference type="GO" id="GO:0005829">
    <property type="term" value="C:cytosol"/>
    <property type="evidence" value="ECO:0007669"/>
    <property type="project" value="TreeGrafter"/>
</dbReference>
<name>A0A1H7FXW8_9RHOB</name>
<evidence type="ECO:0000256" key="1">
    <source>
        <dbReference type="ARBA" id="ARBA00022722"/>
    </source>
</evidence>
<dbReference type="PANTHER" id="PTHR11070:SF2">
    <property type="entry name" value="ATP-DEPENDENT DNA HELICASE SRS2"/>
    <property type="match status" value="1"/>
</dbReference>
<evidence type="ECO:0000256" key="10">
    <source>
        <dbReference type="ARBA" id="ARBA00023235"/>
    </source>
</evidence>
<keyword evidence="9" id="KW-0234">DNA repair</keyword>
<sequence>MTGVAYTPDAATRAQIDAANPAGSVWLAANAGSGKTRVLTDRVAWLLLDGAAPERILCLTYTKAAAGEMQNRLFKQLSKWTMLSDEALRVEITRLGAARGTIPDDQLRRARTLFARAIETPGGLKIQTIHAFCASLLRRFPLEAGVSPAFSEMDETATARLQSEVLDDMASDPALQPLVDRIAARLTDAEPSAFLSDVAKHRTGFDRRFETDALKAALGIADDSPKSVRDSLPDADDLDLLETIRDATLSLSGKTMSDLHRGLAQAILADTSDRLDLLTPILLTQKMEPRSIRWTNDAKTAISEDTIDDLTAFAIRLADAHARINAFEALAQTEALHAFAPEYTARVEARKQARGWLDFDDLISRAQRLLSTSDMAQWVLFKLDGGIDHILVDEAQDTSPGQWEVITALASEFGAGLGARPDVPRTIFVVGDRKQSIYAFQGADLDAYEKMRAIFGDMVSRRDDGAMSGLRDHVLLHSFRSSPVILDLVDAVFADGGGVGDAPEHIAFHTEMPGRVDLWPVIDQDKADHSDRVWHDPIDRPAANDANVLLAERVAEAIDRMLKDGTPIGRDKDRRAVQAGDILILLQRRADLFHHIVRACKRKNLDLAGADRLKLSDDMAVKDLIAALTWAATPDDDLALATVLRSPLGTMDEAGLFAVAHGRDRRRLWDVLRDHGSDPTAITMLTDLLRIADILRPYEVLQRILIRHDGRRRLLARLGDEAGEAIDALLTQALAYEQLETPSLTGFLGWLASADVDVKRQAGKGSIRVMSVHGAKGLESPVVILPETMKRTPRGISGVRRLPDGLPVWMPTKANWSPAMHDASDRALASDRAERDRLLYVAMTRAESWLIVGAAGNVGEETADSWYNKIAAAMENRGAEDYDFGFGQGRRLEIGDWSGVAPNRTDMPTSDVRTPAWLRTNIAPPTKAATRIAPSGLPGAKALPGEAGVDTATALRRGTAIHALLEHLPRLEPETWMERGPAILATYADVHEDEIGDLLAEAAAVLNHSDLAHVFAGGTLAEVPFALPPTVDRPAIVGTIDRVILTPDCVQIIDFKTNTEIPPTPESTPGGLLRQMAAYRLAAESIWPDRQVQVAILWTKGPRLMDLPHDLVTDLDAGIDPLILPA</sequence>
<gene>
    <name evidence="18" type="ORF">SAMN04488526_0216</name>
</gene>
<dbReference type="OrthoDB" id="9810135at2"/>
<feature type="domain" description="UvrD-like helicase C-terminal" evidence="17">
    <location>
        <begin position="497"/>
        <end position="777"/>
    </location>
</feature>
<dbReference type="InterPro" id="IPR000212">
    <property type="entry name" value="DNA_helicase_UvrD/REP"/>
</dbReference>
<reference evidence="18 19" key="1">
    <citation type="submission" date="2016-10" db="EMBL/GenBank/DDBJ databases">
        <authorList>
            <person name="de Groot N.N."/>
        </authorList>
    </citation>
    <scope>NUCLEOTIDE SEQUENCE [LARGE SCALE GENOMIC DNA]</scope>
    <source>
        <strain evidence="18 19">DSM 14858</strain>
    </source>
</reference>
<evidence type="ECO:0000256" key="6">
    <source>
        <dbReference type="ARBA" id="ARBA00022839"/>
    </source>
</evidence>